<dbReference type="EMBL" id="JABFOR010000016">
    <property type="protein sequence ID" value="NOJ71660.1"/>
    <property type="molecule type" value="Genomic_DNA"/>
</dbReference>
<dbReference type="Gene3D" id="3.40.630.30">
    <property type="match status" value="1"/>
</dbReference>
<gene>
    <name evidence="1" type="ORF">HMI46_13975</name>
</gene>
<proteinExistence type="predicted"/>
<name>A0AAP6ZZH0_PAEAL</name>
<protein>
    <submittedName>
        <fullName evidence="1">Uncharacterized protein</fullName>
    </submittedName>
</protein>
<sequence length="54" mass="6162">MTEEDIQFYHNIRNDALHAVELWIQLNESSEANGFIGLDGTTIEMLFVDPDNHG</sequence>
<organism evidence="1 2">
    <name type="scientific">Paenibacillus alvei</name>
    <name type="common">Bacillus alvei</name>
    <dbReference type="NCBI Taxonomy" id="44250"/>
    <lineage>
        <taxon>Bacteria</taxon>
        <taxon>Bacillati</taxon>
        <taxon>Bacillota</taxon>
        <taxon>Bacilli</taxon>
        <taxon>Bacillales</taxon>
        <taxon>Paenibacillaceae</taxon>
        <taxon>Paenibacillus</taxon>
    </lineage>
</organism>
<dbReference type="RefSeq" id="WP_163977183.1">
    <property type="nucleotide sequence ID" value="NZ_JABFOR010000016.1"/>
</dbReference>
<evidence type="ECO:0000313" key="1">
    <source>
        <dbReference type="EMBL" id="NOJ71660.1"/>
    </source>
</evidence>
<evidence type="ECO:0000313" key="2">
    <source>
        <dbReference type="Proteomes" id="UP000552038"/>
    </source>
</evidence>
<dbReference type="Proteomes" id="UP000552038">
    <property type="component" value="Unassembled WGS sequence"/>
</dbReference>
<accession>A0AAP6ZZH0</accession>
<comment type="caution">
    <text evidence="1">The sequence shown here is derived from an EMBL/GenBank/DDBJ whole genome shotgun (WGS) entry which is preliminary data.</text>
</comment>
<dbReference type="AlphaFoldDB" id="A0AAP6ZZH0"/>
<reference evidence="1 2" key="1">
    <citation type="submission" date="2020-05" db="EMBL/GenBank/DDBJ databases">
        <title>Whole genome sequencing and identification of novel metabolites from Paenibacillus alvei strain JR949.</title>
        <authorList>
            <person name="Rajendhran J."/>
            <person name="Sree Pranav P."/>
            <person name="Mahalakshmi B."/>
            <person name="Karthikeyan R."/>
        </authorList>
    </citation>
    <scope>NUCLEOTIDE SEQUENCE [LARGE SCALE GENOMIC DNA]</scope>
    <source>
        <strain evidence="1 2">JR949</strain>
    </source>
</reference>